<dbReference type="AlphaFoldDB" id="A0AAF0YGR7"/>
<dbReference type="Gene3D" id="3.40.630.10">
    <property type="entry name" value="Zn peptidases"/>
    <property type="match status" value="1"/>
</dbReference>
<dbReference type="Proteomes" id="UP000827549">
    <property type="component" value="Chromosome 7"/>
</dbReference>
<sequence length="434" mass="46205">MRIESESVTGTAGFPATPAIRATIRAAIVAAADKLTAVSTWLHDNPEISFQEFKAHDKLTTFLESEGFSVDRHYAGLETAWKATFTRGTGPTFGLNSEYDALPGVGHACGHNLICVAGIASLIGLRAAMIAHDIKGTVVLLGTPAEESGDGKVRLLERGAYDGIEACMMAHPAGESGKGVDGLIRPCLAVRSIGVEFFGKPAHAANAPYQGVNALDAANIAYMSISSMRQQLRQGEMVHGIITHGGDAPNVIPKYTAMEYYCRCGDADRLDKLIAKIVPSFHAAALATGCEVKLDISGLCADLRHAAPLAEEYANVMESEFGQHIDVDLTEAGRRMGSTDFGNVTYAMPGCHPHFVITELPPKVHTAEFAAIAATAPAHEQTYRVASGMATVGVRFLTDKAFAERTKKAWRESMDEVGGLVDVAKWGANPAHLQ</sequence>
<evidence type="ECO:0000256" key="1">
    <source>
        <dbReference type="ARBA" id="ARBA00006247"/>
    </source>
</evidence>
<evidence type="ECO:0000313" key="5">
    <source>
        <dbReference type="Proteomes" id="UP000827549"/>
    </source>
</evidence>
<dbReference type="SUPFAM" id="SSF53187">
    <property type="entry name" value="Zn-dependent exopeptidases"/>
    <property type="match status" value="1"/>
</dbReference>
<protein>
    <recommendedName>
        <fullName evidence="2">Peptidase M20 domain-containing protein 2</fullName>
    </recommendedName>
</protein>
<accession>A0AAF0YGR7</accession>
<evidence type="ECO:0000259" key="3">
    <source>
        <dbReference type="Pfam" id="PF07687"/>
    </source>
</evidence>
<comment type="similarity">
    <text evidence="1 2">Belongs to the peptidase M20A family.</text>
</comment>
<dbReference type="InterPro" id="IPR011650">
    <property type="entry name" value="Peptidase_M20_dimer"/>
</dbReference>
<feature type="domain" description="Peptidase M20 dimerisation" evidence="3">
    <location>
        <begin position="195"/>
        <end position="278"/>
    </location>
</feature>
<organism evidence="4 5">
    <name type="scientific">Vanrija pseudolonga</name>
    <dbReference type="NCBI Taxonomy" id="143232"/>
    <lineage>
        <taxon>Eukaryota</taxon>
        <taxon>Fungi</taxon>
        <taxon>Dikarya</taxon>
        <taxon>Basidiomycota</taxon>
        <taxon>Agaricomycotina</taxon>
        <taxon>Tremellomycetes</taxon>
        <taxon>Trichosporonales</taxon>
        <taxon>Trichosporonaceae</taxon>
        <taxon>Vanrija</taxon>
    </lineage>
</organism>
<dbReference type="Pfam" id="PF01546">
    <property type="entry name" value="Peptidase_M20"/>
    <property type="match status" value="1"/>
</dbReference>
<evidence type="ECO:0000313" key="4">
    <source>
        <dbReference type="EMBL" id="WOO86328.1"/>
    </source>
</evidence>
<dbReference type="CDD" id="cd05672">
    <property type="entry name" value="M20_ACY1L2-like"/>
    <property type="match status" value="1"/>
</dbReference>
<dbReference type="PANTHER" id="PTHR30575:SF0">
    <property type="entry name" value="XAA-ARG DIPEPTIDASE"/>
    <property type="match status" value="1"/>
</dbReference>
<dbReference type="FunFam" id="3.30.70.360:FF:000004">
    <property type="entry name" value="Peptidase M20 domain-containing protein 2"/>
    <property type="match status" value="1"/>
</dbReference>
<dbReference type="InterPro" id="IPR052030">
    <property type="entry name" value="Peptidase_M20/M20A_hydrolases"/>
</dbReference>
<dbReference type="Gene3D" id="3.30.70.360">
    <property type="match status" value="1"/>
</dbReference>
<dbReference type="GO" id="GO:0016805">
    <property type="term" value="F:dipeptidase activity"/>
    <property type="evidence" value="ECO:0007669"/>
    <property type="project" value="InterPro"/>
</dbReference>
<dbReference type="RefSeq" id="XP_062632354.1">
    <property type="nucleotide sequence ID" value="XM_062776370.1"/>
</dbReference>
<dbReference type="InterPro" id="IPR036264">
    <property type="entry name" value="Bact_exopeptidase_dim_dom"/>
</dbReference>
<dbReference type="SUPFAM" id="SSF55031">
    <property type="entry name" value="Bacterial exopeptidase dimerisation domain"/>
    <property type="match status" value="1"/>
</dbReference>
<dbReference type="GeneID" id="87812972"/>
<reference evidence="4" key="1">
    <citation type="submission" date="2023-10" db="EMBL/GenBank/DDBJ databases">
        <authorList>
            <person name="Noh H."/>
        </authorList>
    </citation>
    <scope>NUCLEOTIDE SEQUENCE</scope>
    <source>
        <strain evidence="4">DUCC4014</strain>
    </source>
</reference>
<name>A0AAF0YGR7_9TREE</name>
<proteinExistence type="inferred from homology"/>
<dbReference type="EMBL" id="CP086720">
    <property type="protein sequence ID" value="WOO86328.1"/>
    <property type="molecule type" value="Genomic_DNA"/>
</dbReference>
<keyword evidence="5" id="KW-1185">Reference proteome</keyword>
<dbReference type="InterPro" id="IPR002933">
    <property type="entry name" value="Peptidase_M20"/>
</dbReference>
<dbReference type="InterPro" id="IPR017439">
    <property type="entry name" value="Amidohydrolase"/>
</dbReference>
<dbReference type="InterPro" id="IPR017144">
    <property type="entry name" value="Xaa-Arg_dipeptidase"/>
</dbReference>
<dbReference type="NCBIfam" id="TIGR01891">
    <property type="entry name" value="amidohydrolases"/>
    <property type="match status" value="1"/>
</dbReference>
<gene>
    <name evidence="4" type="primary">Pm20d2_1</name>
    <name evidence="4" type="ORF">LOC62_07G009811</name>
</gene>
<dbReference type="Pfam" id="PF07687">
    <property type="entry name" value="M20_dimer"/>
    <property type="match status" value="1"/>
</dbReference>
<dbReference type="PIRSF" id="PIRSF037226">
    <property type="entry name" value="Amidohydrolase_ACY1L2_prd"/>
    <property type="match status" value="1"/>
</dbReference>
<evidence type="ECO:0000256" key="2">
    <source>
        <dbReference type="PIRNR" id="PIRNR037226"/>
    </source>
</evidence>
<dbReference type="PANTHER" id="PTHR30575">
    <property type="entry name" value="PEPTIDASE M20"/>
    <property type="match status" value="1"/>
</dbReference>